<protein>
    <submittedName>
        <fullName evidence="6">Uncharacterized protein</fullName>
    </submittedName>
</protein>
<feature type="domain" description="DDE Tnp4" evidence="4">
    <location>
        <begin position="334"/>
        <end position="492"/>
    </location>
</feature>
<organism evidence="6">
    <name type="scientific">Bracon brevicornis</name>
    <dbReference type="NCBI Taxonomy" id="1563983"/>
    <lineage>
        <taxon>Eukaryota</taxon>
        <taxon>Metazoa</taxon>
        <taxon>Ecdysozoa</taxon>
        <taxon>Arthropoda</taxon>
        <taxon>Hexapoda</taxon>
        <taxon>Insecta</taxon>
        <taxon>Pterygota</taxon>
        <taxon>Neoptera</taxon>
        <taxon>Endopterygota</taxon>
        <taxon>Hymenoptera</taxon>
        <taxon>Apocrita</taxon>
        <taxon>Ichneumonoidea</taxon>
        <taxon>Braconidae</taxon>
        <taxon>Braconinae</taxon>
        <taxon>Bracon</taxon>
    </lineage>
</organism>
<proteinExistence type="predicted"/>
<keyword evidence="2" id="KW-0479">Metal-binding</keyword>
<evidence type="ECO:0000256" key="1">
    <source>
        <dbReference type="ARBA" id="ARBA00001968"/>
    </source>
</evidence>
<evidence type="ECO:0000259" key="5">
    <source>
        <dbReference type="Pfam" id="PF13613"/>
    </source>
</evidence>
<sequence length="504" mass="56839">MKILIYNSCYRRLPAGCLRETWTPKDHIAICSAHFINNERSENPYDPSYLPTIFPNPTTIDPRTMKRRVRKHKKTSPEQVPDKLIKIELDEMETPEMQLTYHADTAFPAIFFPSSNNEDFFMEADDNTTAKHPVISGILSKPKSTSSIGCQIDVPIVATKSEPTHLFCIMKEENGSNTAEVQTSIASSGSRNRRRYKTTEKDQFAEDPLPEFPRLHDRPLMMGDDVKVTVMCGVSMSTFNFLTCFLRYLKCDLIKIKDKLTLFLMELRLGMPFAALGALFSINESVAESLFAAVLQSLAKELSGYSTNSDKGGDLRGISSKNRKKCINLSLKTIDFMTFTVEKPKNATNAAATWSEKGRCHMINVLLGYAKNGFINFKSKCYGSKVTADFIANDSGFVGKLKPGEIVISREKCSLLKSSIESKGAIFMEASAIEQEDIATEDPRDVVIYYEHQKEVKKSIEKFKDFRILTRIPFKSLSYIDDILTVICAISNIDKNFNSRQEPN</sequence>
<reference evidence="6" key="1">
    <citation type="submission" date="2020-07" db="EMBL/GenBank/DDBJ databases">
        <authorList>
            <person name="Ferguson B K."/>
        </authorList>
    </citation>
    <scope>NUCLEOTIDE SEQUENCE</scope>
    <source>
        <strain evidence="6">L06</strain>
    </source>
</reference>
<name>A0A6V7J9B6_9HYME</name>
<feature type="domain" description="Transposase Helix-turn-helix" evidence="5">
    <location>
        <begin position="253"/>
        <end position="303"/>
    </location>
</feature>
<comment type="cofactor">
    <cofactor evidence="1">
        <name>a divalent metal cation</name>
        <dbReference type="ChEBI" id="CHEBI:60240"/>
    </cofactor>
</comment>
<evidence type="ECO:0000313" key="6">
    <source>
        <dbReference type="EMBL" id="CAD1547359.1"/>
    </source>
</evidence>
<feature type="compositionally biased region" description="Polar residues" evidence="3">
    <location>
        <begin position="179"/>
        <end position="190"/>
    </location>
</feature>
<dbReference type="Pfam" id="PF13359">
    <property type="entry name" value="DDE_Tnp_4"/>
    <property type="match status" value="1"/>
</dbReference>
<dbReference type="InterPro" id="IPR027805">
    <property type="entry name" value="Transposase_HTH_dom"/>
</dbReference>
<dbReference type="GO" id="GO:0046872">
    <property type="term" value="F:metal ion binding"/>
    <property type="evidence" value="ECO:0007669"/>
    <property type="project" value="UniProtKB-KW"/>
</dbReference>
<dbReference type="Pfam" id="PF13613">
    <property type="entry name" value="HTH_Tnp_4"/>
    <property type="match status" value="1"/>
</dbReference>
<evidence type="ECO:0000256" key="2">
    <source>
        <dbReference type="ARBA" id="ARBA00022723"/>
    </source>
</evidence>
<evidence type="ECO:0000256" key="3">
    <source>
        <dbReference type="SAM" id="MobiDB-lite"/>
    </source>
</evidence>
<dbReference type="PANTHER" id="PTHR23080">
    <property type="entry name" value="THAP DOMAIN PROTEIN"/>
    <property type="match status" value="1"/>
</dbReference>
<accession>A0A6V7J9B6</accession>
<gene>
    <name evidence="6" type="ORF">BBRV_LOCUS43628</name>
</gene>
<dbReference type="AlphaFoldDB" id="A0A6V7J9B6"/>
<dbReference type="InterPro" id="IPR027806">
    <property type="entry name" value="HARBI1_dom"/>
</dbReference>
<evidence type="ECO:0000259" key="4">
    <source>
        <dbReference type="Pfam" id="PF13359"/>
    </source>
</evidence>
<dbReference type="EMBL" id="CADCXW020000015">
    <property type="protein sequence ID" value="CAD1547359.1"/>
    <property type="molecule type" value="Genomic_DNA"/>
</dbReference>
<feature type="region of interest" description="Disordered" evidence="3">
    <location>
        <begin position="179"/>
        <end position="200"/>
    </location>
</feature>